<dbReference type="InterPro" id="IPR010982">
    <property type="entry name" value="Lambda_DNA-bd_dom_sf"/>
</dbReference>
<evidence type="ECO:0000259" key="1">
    <source>
        <dbReference type="Pfam" id="PF13443"/>
    </source>
</evidence>
<dbReference type="CDD" id="cd00093">
    <property type="entry name" value="HTH_XRE"/>
    <property type="match status" value="1"/>
</dbReference>
<evidence type="ECO:0000313" key="2">
    <source>
        <dbReference type="EMBL" id="EEN80949.1"/>
    </source>
</evidence>
<dbReference type="Gene3D" id="1.10.260.40">
    <property type="entry name" value="lambda repressor-like DNA-binding domains"/>
    <property type="match status" value="1"/>
</dbReference>
<organism evidence="2 3">
    <name type="scientific">Lacticaseibacillus rhamnosus (strain LMS2-1)</name>
    <dbReference type="NCBI Taxonomy" id="525361"/>
    <lineage>
        <taxon>Bacteria</taxon>
        <taxon>Bacillati</taxon>
        <taxon>Bacillota</taxon>
        <taxon>Bacilli</taxon>
        <taxon>Lactobacillales</taxon>
        <taxon>Lactobacillaceae</taxon>
        <taxon>Lacticaseibacillus</taxon>
    </lineage>
</organism>
<evidence type="ECO:0000313" key="3">
    <source>
        <dbReference type="Proteomes" id="UP000004525"/>
    </source>
</evidence>
<dbReference type="AlphaFoldDB" id="C2JVI0"/>
<sequence>MNSLDSKRALAENLRQNIYDLNMTQAKYAEDIGIPLNTLEYAVSGRGSVSLNTLDKIAQGAGLDPWELIRPPEDK</sequence>
<dbReference type="GO" id="GO:0003677">
    <property type="term" value="F:DNA binding"/>
    <property type="evidence" value="ECO:0007669"/>
    <property type="project" value="InterPro"/>
</dbReference>
<dbReference type="InterPro" id="IPR001387">
    <property type="entry name" value="Cro/C1-type_HTH"/>
</dbReference>
<dbReference type="Proteomes" id="UP000004525">
    <property type="component" value="Unassembled WGS sequence"/>
</dbReference>
<protein>
    <recommendedName>
        <fullName evidence="1">HTH cro/C1-type domain-containing protein</fullName>
    </recommendedName>
</protein>
<keyword evidence="3" id="KW-1185">Reference proteome</keyword>
<accession>C2JVI0</accession>
<proteinExistence type="predicted"/>
<dbReference type="Pfam" id="PF13443">
    <property type="entry name" value="HTH_26"/>
    <property type="match status" value="1"/>
</dbReference>
<reference evidence="2" key="1">
    <citation type="submission" date="2009-01" db="EMBL/GenBank/DDBJ databases">
        <authorList>
            <person name="Qin X."/>
            <person name="Bachman B."/>
            <person name="Battles P."/>
            <person name="Bell A."/>
            <person name="Bess C."/>
            <person name="Bickham C."/>
            <person name="Chaboub L."/>
            <person name="Chen D."/>
            <person name="Coyle M."/>
            <person name="Deiros D.R."/>
            <person name="Dinh H."/>
            <person name="Forbes L."/>
            <person name="Fowler G."/>
            <person name="Francisco L."/>
            <person name="Fu Q."/>
            <person name="Gubbala S."/>
            <person name="Hale W."/>
            <person name="Han Y."/>
            <person name="Hemphill L."/>
            <person name="Highlander S.K."/>
            <person name="Hirani K."/>
            <person name="Hogues M."/>
            <person name="Jackson L."/>
            <person name="Jakkamsetti A."/>
            <person name="Javaid M."/>
            <person name="Jiang H."/>
            <person name="Korchina V."/>
            <person name="Kovar C."/>
            <person name="Lara F."/>
            <person name="Lee S."/>
            <person name="Mata R."/>
            <person name="Mathew T."/>
            <person name="Moen C."/>
            <person name="Morales K."/>
            <person name="Munidasa M."/>
            <person name="Nazareth L."/>
            <person name="Ngo R."/>
            <person name="Nguyen L."/>
            <person name="Okwuonu G."/>
            <person name="Ongeri F."/>
            <person name="Patil S."/>
            <person name="Petrosino J."/>
            <person name="Pham C."/>
            <person name="Pham P."/>
            <person name="Pu L.-L."/>
            <person name="Puazo M."/>
            <person name="Raj R."/>
            <person name="Reid J."/>
            <person name="Rouhana J."/>
            <person name="Saada N."/>
            <person name="Shang Y."/>
            <person name="Simmons D."/>
            <person name="Thornton R."/>
            <person name="Warren J."/>
            <person name="Weissenberger G."/>
            <person name="Zhang J."/>
            <person name="Zhang L."/>
            <person name="Zhou C."/>
            <person name="Zhu D."/>
            <person name="Muzny D."/>
            <person name="Worley K."/>
            <person name="Gibbs R."/>
        </authorList>
    </citation>
    <scope>NUCLEOTIDE SEQUENCE [LARGE SCALE GENOMIC DNA]</scope>
    <source>
        <strain evidence="2">LMS2-1</strain>
    </source>
</reference>
<dbReference type="SUPFAM" id="SSF47413">
    <property type="entry name" value="lambda repressor-like DNA-binding domains"/>
    <property type="match status" value="1"/>
</dbReference>
<dbReference type="EMBL" id="ACIZ01000041">
    <property type="protein sequence ID" value="EEN80949.1"/>
    <property type="molecule type" value="Genomic_DNA"/>
</dbReference>
<comment type="caution">
    <text evidence="2">The sequence shown here is derived from an EMBL/GenBank/DDBJ whole genome shotgun (WGS) entry which is preliminary data.</text>
</comment>
<gene>
    <name evidence="2" type="ORF">HMPREF0539_0914</name>
</gene>
<dbReference type="HOGENOM" id="CLU_2717241_0_0_9"/>
<name>C2JVI0_LACRM</name>
<feature type="domain" description="HTH cro/C1-type" evidence="1">
    <location>
        <begin position="13"/>
        <end position="72"/>
    </location>
</feature>